<dbReference type="Proteomes" id="UP000292052">
    <property type="component" value="Unassembled WGS sequence"/>
</dbReference>
<evidence type="ECO:0000313" key="3">
    <source>
        <dbReference type="EMBL" id="RZC37935.1"/>
    </source>
</evidence>
<feature type="compositionally biased region" description="Polar residues" evidence="1">
    <location>
        <begin position="225"/>
        <end position="236"/>
    </location>
</feature>
<protein>
    <submittedName>
        <fullName evidence="3">CREBRF-like</fullName>
    </submittedName>
</protein>
<proteinExistence type="predicted"/>
<comment type="caution">
    <text evidence="3">The sequence shown here is derived from an EMBL/GenBank/DDBJ whole genome shotgun (WGS) entry which is preliminary data.</text>
</comment>
<organism evidence="3 4">
    <name type="scientific">Asbolus verrucosus</name>
    <name type="common">Desert ironclad beetle</name>
    <dbReference type="NCBI Taxonomy" id="1661398"/>
    <lineage>
        <taxon>Eukaryota</taxon>
        <taxon>Metazoa</taxon>
        <taxon>Ecdysozoa</taxon>
        <taxon>Arthropoda</taxon>
        <taxon>Hexapoda</taxon>
        <taxon>Insecta</taxon>
        <taxon>Pterygota</taxon>
        <taxon>Neoptera</taxon>
        <taxon>Endopterygota</taxon>
        <taxon>Coleoptera</taxon>
        <taxon>Polyphaga</taxon>
        <taxon>Cucujiformia</taxon>
        <taxon>Tenebrionidae</taxon>
        <taxon>Pimeliinae</taxon>
        <taxon>Asbolus</taxon>
    </lineage>
</organism>
<dbReference type="OrthoDB" id="8931646at2759"/>
<dbReference type="GO" id="GO:0000981">
    <property type="term" value="F:DNA-binding transcription factor activity, RNA polymerase II-specific"/>
    <property type="evidence" value="ECO:0007669"/>
    <property type="project" value="TreeGrafter"/>
</dbReference>
<dbReference type="AlphaFoldDB" id="A0A482VYN6"/>
<keyword evidence="4" id="KW-1185">Reference proteome</keyword>
<evidence type="ECO:0000256" key="1">
    <source>
        <dbReference type="SAM" id="MobiDB-lite"/>
    </source>
</evidence>
<feature type="region of interest" description="Disordered" evidence="1">
    <location>
        <begin position="311"/>
        <end position="355"/>
    </location>
</feature>
<dbReference type="PANTHER" id="PTHR21552">
    <property type="entry name" value="ADULT RETINA PROTEIN"/>
    <property type="match status" value="1"/>
</dbReference>
<dbReference type="GO" id="GO:0006986">
    <property type="term" value="P:response to unfolded protein"/>
    <property type="evidence" value="ECO:0007669"/>
    <property type="project" value="InterPro"/>
</dbReference>
<gene>
    <name evidence="3" type="ORF">BDFB_007914</name>
</gene>
<dbReference type="CDD" id="cd14809">
    <property type="entry name" value="bZIP_AUREO-like"/>
    <property type="match status" value="1"/>
</dbReference>
<dbReference type="SMART" id="SM00338">
    <property type="entry name" value="BRLZ"/>
    <property type="match status" value="1"/>
</dbReference>
<dbReference type="InterPro" id="IPR039165">
    <property type="entry name" value="CREBRF"/>
</dbReference>
<feature type="region of interest" description="Disordered" evidence="1">
    <location>
        <begin position="257"/>
        <end position="291"/>
    </location>
</feature>
<accession>A0A482VYN6</accession>
<dbReference type="InterPro" id="IPR004827">
    <property type="entry name" value="bZIP"/>
</dbReference>
<name>A0A482VYN6_ASBVE</name>
<dbReference type="STRING" id="1661398.A0A482VYN6"/>
<dbReference type="EMBL" id="QDEB01047792">
    <property type="protein sequence ID" value="RZC37935.1"/>
    <property type="molecule type" value="Genomic_DNA"/>
</dbReference>
<dbReference type="PANTHER" id="PTHR21552:SF2">
    <property type="entry name" value="CREB3 REGULATORY FACTOR"/>
    <property type="match status" value="1"/>
</dbReference>
<dbReference type="GO" id="GO:0005634">
    <property type="term" value="C:nucleus"/>
    <property type="evidence" value="ECO:0007669"/>
    <property type="project" value="TreeGrafter"/>
</dbReference>
<dbReference type="GO" id="GO:0000977">
    <property type="term" value="F:RNA polymerase II transcription regulatory region sequence-specific DNA binding"/>
    <property type="evidence" value="ECO:0007669"/>
    <property type="project" value="TreeGrafter"/>
</dbReference>
<feature type="compositionally biased region" description="Low complexity" evidence="1">
    <location>
        <begin position="320"/>
        <end position="330"/>
    </location>
</feature>
<feature type="region of interest" description="Disordered" evidence="1">
    <location>
        <begin position="211"/>
        <end position="236"/>
    </location>
</feature>
<dbReference type="PROSITE" id="PS00036">
    <property type="entry name" value="BZIP_BASIC"/>
    <property type="match status" value="1"/>
</dbReference>
<reference evidence="3 4" key="1">
    <citation type="submission" date="2017-03" db="EMBL/GenBank/DDBJ databases">
        <title>Genome of the blue death feigning beetle - Asbolus verrucosus.</title>
        <authorList>
            <person name="Rider S.D."/>
        </authorList>
    </citation>
    <scope>NUCLEOTIDE SEQUENCE [LARGE SCALE GENOMIC DNA]</scope>
    <source>
        <strain evidence="3">Butters</strain>
        <tissue evidence="3">Head and leg muscle</tissue>
    </source>
</reference>
<evidence type="ECO:0000259" key="2">
    <source>
        <dbReference type="PROSITE" id="PS00036"/>
    </source>
</evidence>
<feature type="compositionally biased region" description="Low complexity" evidence="1">
    <location>
        <begin position="211"/>
        <end position="224"/>
    </location>
</feature>
<evidence type="ECO:0000313" key="4">
    <source>
        <dbReference type="Proteomes" id="UP000292052"/>
    </source>
</evidence>
<feature type="domain" description="BZIP" evidence="2">
    <location>
        <begin position="494"/>
        <end position="508"/>
    </location>
</feature>
<sequence>MSDFTRSFFVDPGITIKEEPLREESIMNTSASVPIPTRRVMEISDYRDFGIDLDNSQSPLYQDSSLGNLQTPDGFDNNTMWGNRLIIAEDSIKTEALIHMDDDDIFQVDKADLIQGPTLAELNANDDTLLGDLNFDDLLLPEEGTTYLHMSQKISSPFIIHNSNHVNNNSPIVTAASSCPQPSMLFYRDLDLPSSVPSNNYDVYNSKTPASAFSPASQASSNSPHLQSSPLHVSSLQQKNSTLHELLMKRENYISPDRGVIGQSAPGKSAPSTSPNVRMHRSHTSRLSSSAPTHVGFADIWQRREPRKHLLSTGSLAEAGSTSSISTGGILSPDPQDFSHDEFDTDEESDGDHHYEDVSSDNVFQFYLSIVILFFPLDSDDDEHLSKHSSSKKERFFWQYNVQAKGPKGQRLVMKCKMEDPHVLHEITDPVFSPDCSVRGIKHSGKARKGDGNDLTPNARKLFNIGKELDKLGRIINDMTPVSELPFNVRPKSRKEKNKLASRACRLKKKAQHEANKIKLSGLEVEHRNLLNGINQSKDLLLAKLQEQSSEKQEELSTHLDSVAKVATKINRFFMLSGLKVAGHTTDYVNKILDRLKKGQPLTGIEDNS</sequence>